<keyword evidence="1" id="KW-0805">Transcription regulation</keyword>
<gene>
    <name evidence="7" type="ORF">BN1221_03990</name>
</gene>
<dbReference type="Pfam" id="PF01380">
    <property type="entry name" value="SIS"/>
    <property type="match status" value="1"/>
</dbReference>
<dbReference type="InterPro" id="IPR001347">
    <property type="entry name" value="SIS_dom"/>
</dbReference>
<reference evidence="8" key="1">
    <citation type="submission" date="2015-01" db="EMBL/GenBank/DDBJ databases">
        <authorList>
            <person name="Paterson Steve"/>
        </authorList>
    </citation>
    <scope>NUCLEOTIDE SEQUENCE [LARGE SCALE GENOMIC DNA]</scope>
    <source>
        <strain evidence="8">OBR1</strain>
    </source>
</reference>
<dbReference type="CDD" id="cd05013">
    <property type="entry name" value="SIS_RpiR"/>
    <property type="match status" value="1"/>
</dbReference>
<evidence type="ECO:0000259" key="5">
    <source>
        <dbReference type="PROSITE" id="PS51071"/>
    </source>
</evidence>
<organism evidence="7 8">
    <name type="scientific">Brenneria goodwinii</name>
    <dbReference type="NCBI Taxonomy" id="1109412"/>
    <lineage>
        <taxon>Bacteria</taxon>
        <taxon>Pseudomonadati</taxon>
        <taxon>Pseudomonadota</taxon>
        <taxon>Gammaproteobacteria</taxon>
        <taxon>Enterobacterales</taxon>
        <taxon>Pectobacteriaceae</taxon>
        <taxon>Brenneria</taxon>
    </lineage>
</organism>
<dbReference type="PROSITE" id="PS51071">
    <property type="entry name" value="HTH_RPIR"/>
    <property type="match status" value="1"/>
</dbReference>
<dbReference type="GO" id="GO:1901135">
    <property type="term" value="P:carbohydrate derivative metabolic process"/>
    <property type="evidence" value="ECO:0007669"/>
    <property type="project" value="InterPro"/>
</dbReference>
<dbReference type="Pfam" id="PF01418">
    <property type="entry name" value="HTH_6"/>
    <property type="match status" value="1"/>
</dbReference>
<dbReference type="GO" id="GO:0003700">
    <property type="term" value="F:DNA-binding transcription factor activity"/>
    <property type="evidence" value="ECO:0007669"/>
    <property type="project" value="InterPro"/>
</dbReference>
<dbReference type="InterPro" id="IPR035472">
    <property type="entry name" value="RpiR-like_SIS"/>
</dbReference>
<dbReference type="InterPro" id="IPR000281">
    <property type="entry name" value="HTH_RpiR"/>
</dbReference>
<sequence>MPTSHYLEAEVIKQVAYIAPSLPAAQRRLANYVLENAFQVASGNIESLAAATGVSIATANRFAVALGYSGYAEFRHALFQVFKPSMAPVEKLRNELGRDSSLDEVVHESLSGAQVSIGQTRDRATSSSLDKAVRMINSARNVYCFGLGTSIHLANIATFRFSSYCQNIHALASYGGAEMALHHLQKIGEHDLLLAISFPRYSADMIRIMHFARSRNASILALTDRPSSPLVGLADHTLLAAAEHQLLSSSMVAPIALIEALAAAMAHRTPEGLNSAAELTGQLLPYFYLDQSAEESAEQLGSVNNQKRRNKRRKGNNPE</sequence>
<proteinExistence type="predicted"/>
<dbReference type="InterPro" id="IPR047640">
    <property type="entry name" value="RpiR-like"/>
</dbReference>
<accession>A0A0G4JZU8</accession>
<feature type="domain" description="HTH rpiR-type" evidence="5">
    <location>
        <begin position="9"/>
        <end position="85"/>
    </location>
</feature>
<dbReference type="SUPFAM" id="SSF53697">
    <property type="entry name" value="SIS domain"/>
    <property type="match status" value="1"/>
</dbReference>
<dbReference type="SUPFAM" id="SSF46689">
    <property type="entry name" value="Homeodomain-like"/>
    <property type="match status" value="1"/>
</dbReference>
<evidence type="ECO:0000256" key="1">
    <source>
        <dbReference type="ARBA" id="ARBA00023015"/>
    </source>
</evidence>
<evidence type="ECO:0000256" key="3">
    <source>
        <dbReference type="ARBA" id="ARBA00023163"/>
    </source>
</evidence>
<evidence type="ECO:0000256" key="4">
    <source>
        <dbReference type="SAM" id="MobiDB-lite"/>
    </source>
</evidence>
<dbReference type="PANTHER" id="PTHR30514">
    <property type="entry name" value="GLUCOKINASE"/>
    <property type="match status" value="1"/>
</dbReference>
<dbReference type="Gene3D" id="1.10.10.10">
    <property type="entry name" value="Winged helix-like DNA-binding domain superfamily/Winged helix DNA-binding domain"/>
    <property type="match status" value="1"/>
</dbReference>
<dbReference type="GO" id="GO:0097367">
    <property type="term" value="F:carbohydrate derivative binding"/>
    <property type="evidence" value="ECO:0007669"/>
    <property type="project" value="InterPro"/>
</dbReference>
<dbReference type="Proteomes" id="UP000044377">
    <property type="component" value="Unassembled WGS sequence"/>
</dbReference>
<dbReference type="InterPro" id="IPR036388">
    <property type="entry name" value="WH-like_DNA-bd_sf"/>
</dbReference>
<dbReference type="GO" id="GO:0003677">
    <property type="term" value="F:DNA binding"/>
    <property type="evidence" value="ECO:0007669"/>
    <property type="project" value="UniProtKB-KW"/>
</dbReference>
<feature type="domain" description="SIS" evidence="6">
    <location>
        <begin position="132"/>
        <end position="263"/>
    </location>
</feature>
<protein>
    <submittedName>
        <fullName evidence="7">Transcriptional regulator RpiR in protein degradation cluster</fullName>
    </submittedName>
</protein>
<keyword evidence="2" id="KW-0238">DNA-binding</keyword>
<name>A0A0G4JZU8_9GAMM</name>
<dbReference type="AlphaFoldDB" id="A0A0G4JZU8"/>
<dbReference type="InterPro" id="IPR009057">
    <property type="entry name" value="Homeodomain-like_sf"/>
</dbReference>
<dbReference type="Gene3D" id="3.40.50.10490">
    <property type="entry name" value="Glucose-6-phosphate isomerase like protein, domain 1"/>
    <property type="match status" value="1"/>
</dbReference>
<evidence type="ECO:0000256" key="2">
    <source>
        <dbReference type="ARBA" id="ARBA00023125"/>
    </source>
</evidence>
<feature type="compositionally biased region" description="Basic residues" evidence="4">
    <location>
        <begin position="306"/>
        <end position="319"/>
    </location>
</feature>
<dbReference type="InterPro" id="IPR046348">
    <property type="entry name" value="SIS_dom_sf"/>
</dbReference>
<keyword evidence="3" id="KW-0804">Transcription</keyword>
<keyword evidence="8" id="KW-1185">Reference proteome</keyword>
<evidence type="ECO:0000313" key="8">
    <source>
        <dbReference type="Proteomes" id="UP000044377"/>
    </source>
</evidence>
<evidence type="ECO:0000313" key="7">
    <source>
        <dbReference type="EMBL" id="CPR19845.1"/>
    </source>
</evidence>
<dbReference type="OrthoDB" id="9814005at2"/>
<dbReference type="PROSITE" id="PS51464">
    <property type="entry name" value="SIS"/>
    <property type="match status" value="1"/>
</dbReference>
<dbReference type="RefSeq" id="WP_048638743.1">
    <property type="nucleotide sequence ID" value="NZ_CGIG01000001.1"/>
</dbReference>
<dbReference type="PANTHER" id="PTHR30514:SF18">
    <property type="entry name" value="RPIR-FAMILY TRANSCRIPTIONAL REGULATOR"/>
    <property type="match status" value="1"/>
</dbReference>
<feature type="region of interest" description="Disordered" evidence="4">
    <location>
        <begin position="298"/>
        <end position="319"/>
    </location>
</feature>
<evidence type="ECO:0000259" key="6">
    <source>
        <dbReference type="PROSITE" id="PS51464"/>
    </source>
</evidence>
<dbReference type="STRING" id="1109412.BN1221_03990"/>
<dbReference type="EMBL" id="CGIG01000001">
    <property type="protein sequence ID" value="CPR19845.1"/>
    <property type="molecule type" value="Genomic_DNA"/>
</dbReference>